<dbReference type="EMBL" id="LITT01000010">
    <property type="protein sequence ID" value="OAA90781.1"/>
    <property type="molecule type" value="Genomic_DNA"/>
</dbReference>
<dbReference type="RefSeq" id="WP_063554656.1">
    <property type="nucleotide sequence ID" value="NZ_LITT01000010.1"/>
</dbReference>
<protein>
    <submittedName>
        <fullName evidence="1">Uncharacterized protein</fullName>
    </submittedName>
</protein>
<gene>
    <name evidence="1" type="ORF">WY13_01085</name>
</gene>
<name>A0A166RGQ1_9CLOT</name>
<proteinExistence type="predicted"/>
<organism evidence="1 2">
    <name type="scientific">Clostridium ljungdahlii</name>
    <dbReference type="NCBI Taxonomy" id="1538"/>
    <lineage>
        <taxon>Bacteria</taxon>
        <taxon>Bacillati</taxon>
        <taxon>Bacillota</taxon>
        <taxon>Clostridia</taxon>
        <taxon>Eubacteriales</taxon>
        <taxon>Clostridiaceae</taxon>
        <taxon>Clostridium</taxon>
    </lineage>
</organism>
<dbReference type="Proteomes" id="UP000077407">
    <property type="component" value="Unassembled WGS sequence"/>
</dbReference>
<dbReference type="PATRIC" id="fig|1538.10.peg.1595"/>
<reference evidence="1 2" key="1">
    <citation type="journal article" date="2015" name="Biotechnol. Bioeng.">
        <title>Genome sequence and phenotypic characterization of Caulobacter segnis.</title>
        <authorList>
            <person name="Patel S."/>
            <person name="Fletcher B."/>
            <person name="Scott D.C."/>
            <person name="Ely B."/>
        </authorList>
    </citation>
    <scope>NUCLEOTIDE SEQUENCE [LARGE SCALE GENOMIC DNA]</scope>
    <source>
        <strain evidence="1 2">ERI-2</strain>
    </source>
</reference>
<evidence type="ECO:0000313" key="2">
    <source>
        <dbReference type="Proteomes" id="UP000077407"/>
    </source>
</evidence>
<dbReference type="OrthoDB" id="1729915at2"/>
<evidence type="ECO:0000313" key="1">
    <source>
        <dbReference type="EMBL" id="OAA90781.1"/>
    </source>
</evidence>
<comment type="caution">
    <text evidence="1">The sequence shown here is derived from an EMBL/GenBank/DDBJ whole genome shotgun (WGS) entry which is preliminary data.</text>
</comment>
<accession>A0A166RGQ1</accession>
<dbReference type="AlphaFoldDB" id="A0A166RGQ1"/>
<sequence>MKNVIRDSEDVTVRFRIRKNPDDDKIRKLFSGCTTNKERSDLTREALNFYAENKDKVNVLNNVEKDIQKVLLKIDELKSSGIEIKSSGIETNLYDKESEEAKDKWSSAVEDIFKF</sequence>